<dbReference type="InterPro" id="IPR001647">
    <property type="entry name" value="HTH_TetR"/>
</dbReference>
<dbReference type="InterPro" id="IPR009057">
    <property type="entry name" value="Homeodomain-like_sf"/>
</dbReference>
<organism evidence="4 5">
    <name type="scientific">Cellulomonas rhizosphaerae</name>
    <dbReference type="NCBI Taxonomy" id="2293719"/>
    <lineage>
        <taxon>Bacteria</taxon>
        <taxon>Bacillati</taxon>
        <taxon>Actinomycetota</taxon>
        <taxon>Actinomycetes</taxon>
        <taxon>Micrococcales</taxon>
        <taxon>Cellulomonadaceae</taxon>
        <taxon>Cellulomonas</taxon>
    </lineage>
</organism>
<evidence type="ECO:0000256" key="2">
    <source>
        <dbReference type="PROSITE-ProRule" id="PRU00335"/>
    </source>
</evidence>
<dbReference type="Proteomes" id="UP000283374">
    <property type="component" value="Unassembled WGS sequence"/>
</dbReference>
<dbReference type="SUPFAM" id="SSF46689">
    <property type="entry name" value="Homeodomain-like"/>
    <property type="match status" value="1"/>
</dbReference>
<evidence type="ECO:0000313" key="4">
    <source>
        <dbReference type="EMBL" id="RHA43688.1"/>
    </source>
</evidence>
<dbReference type="PROSITE" id="PS50977">
    <property type="entry name" value="HTH_TETR_2"/>
    <property type="match status" value="1"/>
</dbReference>
<protein>
    <submittedName>
        <fullName evidence="4">TetR family transcriptional regulator</fullName>
    </submittedName>
</protein>
<comment type="caution">
    <text evidence="4">The sequence shown here is derived from an EMBL/GenBank/DDBJ whole genome shotgun (WGS) entry which is preliminary data.</text>
</comment>
<name>A0A413RP29_9CELL</name>
<dbReference type="EMBL" id="QWKP01000147">
    <property type="protein sequence ID" value="RHA43688.1"/>
    <property type="molecule type" value="Genomic_DNA"/>
</dbReference>
<evidence type="ECO:0000259" key="3">
    <source>
        <dbReference type="PROSITE" id="PS50977"/>
    </source>
</evidence>
<feature type="DNA-binding region" description="H-T-H motif" evidence="2">
    <location>
        <begin position="33"/>
        <end position="52"/>
    </location>
</feature>
<keyword evidence="5" id="KW-1185">Reference proteome</keyword>
<accession>A0A413RP29</accession>
<evidence type="ECO:0000256" key="1">
    <source>
        <dbReference type="ARBA" id="ARBA00023125"/>
    </source>
</evidence>
<dbReference type="Gene3D" id="1.10.357.10">
    <property type="entry name" value="Tetracycline Repressor, domain 2"/>
    <property type="match status" value="1"/>
</dbReference>
<feature type="domain" description="HTH tetR-type" evidence="3">
    <location>
        <begin position="10"/>
        <end position="70"/>
    </location>
</feature>
<dbReference type="RefSeq" id="WP_118766363.1">
    <property type="nucleotide sequence ID" value="NZ_QWKP01000147.1"/>
</dbReference>
<dbReference type="GO" id="GO:0003677">
    <property type="term" value="F:DNA binding"/>
    <property type="evidence" value="ECO:0007669"/>
    <property type="project" value="UniProtKB-UniRule"/>
</dbReference>
<keyword evidence="1 2" id="KW-0238">DNA-binding</keyword>
<reference evidence="4 5" key="1">
    <citation type="submission" date="2018-08" db="EMBL/GenBank/DDBJ databases">
        <title>Cellulomonas rhizosphaerae sp. nov., a novel actinomycete isolated from soil.</title>
        <authorList>
            <person name="Tian Y."/>
        </authorList>
    </citation>
    <scope>NUCLEOTIDE SEQUENCE [LARGE SCALE GENOMIC DNA]</scope>
    <source>
        <strain evidence="4 5">NEAU-TCZ24</strain>
    </source>
</reference>
<proteinExistence type="predicted"/>
<sequence length="175" mass="17500">MTDGRRARGEQRRADLVAAAAALVLEAGPAGVSHRAVAARAGASLSATTYYFADLDELLAAAGADLAAAWAAHARATVESADAPPAELLVRAVLPAGDAQHVRGHYAHLVGAGAVPALARAYAAGRADLDAVVAGLGLAWPPEVLVALVDGAAVAALSEGRPVAEHVRAVVSRAL</sequence>
<evidence type="ECO:0000313" key="5">
    <source>
        <dbReference type="Proteomes" id="UP000283374"/>
    </source>
</evidence>
<gene>
    <name evidence="4" type="ORF">D1825_05050</name>
</gene>
<dbReference type="AlphaFoldDB" id="A0A413RP29"/>